<dbReference type="GO" id="GO:0034599">
    <property type="term" value="P:cellular response to oxidative stress"/>
    <property type="evidence" value="ECO:0007669"/>
    <property type="project" value="TreeGrafter"/>
</dbReference>
<accession>A0A507D9M3</accession>
<dbReference type="PANTHER" id="PTHR45694">
    <property type="entry name" value="GLUTAREDOXIN 2"/>
    <property type="match status" value="1"/>
</dbReference>
<proteinExistence type="predicted"/>
<evidence type="ECO:0000256" key="3">
    <source>
        <dbReference type="ARBA" id="ARBA00023157"/>
    </source>
</evidence>
<gene>
    <name evidence="6" type="ORF">SeLEV6574_g04096</name>
    <name evidence="7" type="ORF">SeMB42_g03267</name>
</gene>
<dbReference type="InterPro" id="IPR036249">
    <property type="entry name" value="Thioredoxin-like_sf"/>
</dbReference>
<evidence type="ECO:0000256" key="2">
    <source>
        <dbReference type="ARBA" id="ARBA00022982"/>
    </source>
</evidence>
<dbReference type="GO" id="GO:0004602">
    <property type="term" value="F:glutathione peroxidase activity"/>
    <property type="evidence" value="ECO:0007669"/>
    <property type="project" value="UniProtKB-ARBA"/>
</dbReference>
<dbReference type="Proteomes" id="UP000317494">
    <property type="component" value="Unassembled WGS sequence"/>
</dbReference>
<dbReference type="PROSITE" id="PS51354">
    <property type="entry name" value="GLUTAREDOXIN_2"/>
    <property type="match status" value="1"/>
</dbReference>
<dbReference type="OrthoDB" id="418495at2759"/>
<evidence type="ECO:0000313" key="9">
    <source>
        <dbReference type="Proteomes" id="UP000320475"/>
    </source>
</evidence>
<evidence type="ECO:0000313" key="7">
    <source>
        <dbReference type="EMBL" id="TPX47600.1"/>
    </source>
</evidence>
<keyword evidence="8" id="KW-1185">Reference proteome</keyword>
<dbReference type="VEuPathDB" id="FungiDB:SeMB42_g03267"/>
<keyword evidence="1" id="KW-0813">Transport</keyword>
<dbReference type="Pfam" id="PF00462">
    <property type="entry name" value="Glutaredoxin"/>
    <property type="match status" value="1"/>
</dbReference>
<comment type="caution">
    <text evidence="7">The sequence shown here is derived from an EMBL/GenBank/DDBJ whole genome shotgun (WGS) entry which is preliminary data.</text>
</comment>
<dbReference type="EMBL" id="QEAN01000113">
    <property type="protein sequence ID" value="TPX47600.1"/>
    <property type="molecule type" value="Genomic_DNA"/>
</dbReference>
<feature type="domain" description="Glutaredoxin" evidence="5">
    <location>
        <begin position="33"/>
        <end position="96"/>
    </location>
</feature>
<dbReference type="InterPro" id="IPR002109">
    <property type="entry name" value="Glutaredoxin"/>
</dbReference>
<dbReference type="InterPro" id="IPR011899">
    <property type="entry name" value="Glutaredoxin_euk/vir"/>
</dbReference>
<evidence type="ECO:0000256" key="4">
    <source>
        <dbReference type="ARBA" id="ARBA00023284"/>
    </source>
</evidence>
<dbReference type="Gene3D" id="3.40.30.10">
    <property type="entry name" value="Glutaredoxin"/>
    <property type="match status" value="1"/>
</dbReference>
<dbReference type="GO" id="GO:0005737">
    <property type="term" value="C:cytoplasm"/>
    <property type="evidence" value="ECO:0007669"/>
    <property type="project" value="TreeGrafter"/>
</dbReference>
<evidence type="ECO:0000259" key="5">
    <source>
        <dbReference type="Pfam" id="PF00462"/>
    </source>
</evidence>
<evidence type="ECO:0000313" key="6">
    <source>
        <dbReference type="EMBL" id="TPX45103.1"/>
    </source>
</evidence>
<dbReference type="AlphaFoldDB" id="A0A507D9M3"/>
<keyword evidence="3" id="KW-1015">Disulfide bond</keyword>
<dbReference type="SUPFAM" id="SSF52833">
    <property type="entry name" value="Thioredoxin-like"/>
    <property type="match status" value="1"/>
</dbReference>
<keyword evidence="4" id="KW-0676">Redox-active center</keyword>
<organism evidence="7 8">
    <name type="scientific">Synchytrium endobioticum</name>
    <dbReference type="NCBI Taxonomy" id="286115"/>
    <lineage>
        <taxon>Eukaryota</taxon>
        <taxon>Fungi</taxon>
        <taxon>Fungi incertae sedis</taxon>
        <taxon>Chytridiomycota</taxon>
        <taxon>Chytridiomycota incertae sedis</taxon>
        <taxon>Chytridiomycetes</taxon>
        <taxon>Synchytriales</taxon>
        <taxon>Synchytriaceae</taxon>
        <taxon>Synchytrium</taxon>
    </lineage>
</organism>
<evidence type="ECO:0000313" key="8">
    <source>
        <dbReference type="Proteomes" id="UP000317494"/>
    </source>
</evidence>
<evidence type="ECO:0000256" key="1">
    <source>
        <dbReference type="ARBA" id="ARBA00022448"/>
    </source>
</evidence>
<keyword evidence="2" id="KW-0249">Electron transport</keyword>
<dbReference type="PANTHER" id="PTHR45694:SF18">
    <property type="entry name" value="GLUTAREDOXIN-1-RELATED"/>
    <property type="match status" value="1"/>
</dbReference>
<dbReference type="PRINTS" id="PR00160">
    <property type="entry name" value="GLUTAREDOXIN"/>
</dbReference>
<dbReference type="FunFam" id="3.40.30.10:FF:000026">
    <property type="entry name" value="Glutaredoxin 2"/>
    <property type="match status" value="1"/>
</dbReference>
<dbReference type="GO" id="GO:0015038">
    <property type="term" value="F:glutathione disulfide oxidoreductase activity"/>
    <property type="evidence" value="ECO:0007669"/>
    <property type="project" value="TreeGrafter"/>
</dbReference>
<reference evidence="8 9" key="1">
    <citation type="journal article" date="2019" name="Sci. Rep.">
        <title>Comparative genomics of chytrid fungi reveal insights into the obligate biotrophic and pathogenic lifestyle of Synchytrium endobioticum.</title>
        <authorList>
            <person name="van de Vossenberg B.T.L.H."/>
            <person name="Warris S."/>
            <person name="Nguyen H.D.T."/>
            <person name="van Gent-Pelzer M.P.E."/>
            <person name="Joly D.L."/>
            <person name="van de Geest H.C."/>
            <person name="Bonants P.J.M."/>
            <person name="Smith D.S."/>
            <person name="Levesque C.A."/>
            <person name="van der Lee T.A.J."/>
        </authorList>
    </citation>
    <scope>NUCLEOTIDE SEQUENCE [LARGE SCALE GENOMIC DNA]</scope>
    <source>
        <strain evidence="6 9">LEV6574</strain>
        <strain evidence="7 8">MB42</strain>
    </source>
</reference>
<dbReference type="NCBIfam" id="TIGR02180">
    <property type="entry name" value="GRX_euk"/>
    <property type="match status" value="1"/>
</dbReference>
<sequence>MLNFLFRRSIASSSVTMAAVKDLVEQLIHDNAVQVFSKSYCPYCTKAKSLLDSMNIKYNAVELDLIGEQGQQIQDYLYQKTQQRTVPNIFIREQHVGGCDDLHSAKASGKLESLLKL</sequence>
<dbReference type="CDD" id="cd03419">
    <property type="entry name" value="GRX_GRXh_1_2_like"/>
    <property type="match status" value="1"/>
</dbReference>
<dbReference type="EMBL" id="QEAM01000155">
    <property type="protein sequence ID" value="TPX45103.1"/>
    <property type="molecule type" value="Genomic_DNA"/>
</dbReference>
<protein>
    <recommendedName>
        <fullName evidence="5">Glutaredoxin domain-containing protein</fullName>
    </recommendedName>
</protein>
<dbReference type="STRING" id="286115.A0A507D9M3"/>
<name>A0A507D9M3_9FUNG</name>
<dbReference type="PROSITE" id="PS00195">
    <property type="entry name" value="GLUTAREDOXIN_1"/>
    <property type="match status" value="1"/>
</dbReference>
<dbReference type="Proteomes" id="UP000320475">
    <property type="component" value="Unassembled WGS sequence"/>
</dbReference>
<dbReference type="InterPro" id="IPR014025">
    <property type="entry name" value="Glutaredoxin_subgr"/>
</dbReference>
<dbReference type="InterPro" id="IPR011767">
    <property type="entry name" value="GLR_AS"/>
</dbReference>